<reference evidence="4 5" key="1">
    <citation type="submission" date="2017-08" db="EMBL/GenBank/DDBJ databases">
        <authorList>
            <person name="de Groot N.N."/>
        </authorList>
    </citation>
    <scope>NUCLEOTIDE SEQUENCE [LARGE SCALE GENOMIC DNA]</scope>
    <source>
        <strain evidence="4 5">USBA 855</strain>
    </source>
</reference>
<dbReference type="PANTHER" id="PTHR12169">
    <property type="entry name" value="ATPASE N2B"/>
    <property type="match status" value="1"/>
</dbReference>
<accession>A0A285VMZ0</accession>
<dbReference type="EMBL" id="OBQJ01000005">
    <property type="protein sequence ID" value="SOC55440.1"/>
    <property type="molecule type" value="Genomic_DNA"/>
</dbReference>
<protein>
    <recommendedName>
        <fullName evidence="3">Cell division protein ZapE</fullName>
    </recommendedName>
    <alternativeName>
        <fullName evidence="3">Z ring-associated protein ZapE</fullName>
    </alternativeName>
</protein>
<evidence type="ECO:0000313" key="5">
    <source>
        <dbReference type="Proteomes" id="UP000219023"/>
    </source>
</evidence>
<dbReference type="InterPro" id="IPR027417">
    <property type="entry name" value="P-loop_NTPase"/>
</dbReference>
<comment type="function">
    <text evidence="3">Reduces the stability of FtsZ polymers in the presence of ATP.</text>
</comment>
<dbReference type="InterPro" id="IPR030870">
    <property type="entry name" value="ZapE"/>
</dbReference>
<keyword evidence="3" id="KW-0963">Cytoplasm</keyword>
<dbReference type="Pfam" id="PF03969">
    <property type="entry name" value="AFG1_ATPase"/>
    <property type="match status" value="1"/>
</dbReference>
<keyword evidence="1 3" id="KW-0547">Nucleotide-binding</keyword>
<dbReference type="GO" id="GO:0016887">
    <property type="term" value="F:ATP hydrolysis activity"/>
    <property type="evidence" value="ECO:0007669"/>
    <property type="project" value="UniProtKB-UniRule"/>
</dbReference>
<comment type="similarity">
    <text evidence="3">Belongs to the AFG1 ATPase family. ZapE subfamily.</text>
</comment>
<evidence type="ECO:0000313" key="4">
    <source>
        <dbReference type="EMBL" id="SOC55440.1"/>
    </source>
</evidence>
<dbReference type="HAMAP" id="MF_01919">
    <property type="entry name" value="ZapE"/>
    <property type="match status" value="1"/>
</dbReference>
<dbReference type="GO" id="GO:0032153">
    <property type="term" value="C:cell division site"/>
    <property type="evidence" value="ECO:0007669"/>
    <property type="project" value="TreeGrafter"/>
</dbReference>
<dbReference type="GO" id="GO:0005737">
    <property type="term" value="C:cytoplasm"/>
    <property type="evidence" value="ECO:0007669"/>
    <property type="project" value="UniProtKB-SubCell"/>
</dbReference>
<keyword evidence="2 3" id="KW-0067">ATP-binding</keyword>
<comment type="subunit">
    <text evidence="3">Interacts with FtsZ.</text>
</comment>
<gene>
    <name evidence="3" type="primary">zapE</name>
    <name evidence="4" type="ORF">SAMN05421509_105143</name>
</gene>
<dbReference type="PANTHER" id="PTHR12169:SF6">
    <property type="entry name" value="AFG1-LIKE ATPASE"/>
    <property type="match status" value="1"/>
</dbReference>
<keyword evidence="3" id="KW-0378">Hydrolase</keyword>
<name>A0A285VMZ0_9GAMM</name>
<dbReference type="InterPro" id="IPR005654">
    <property type="entry name" value="ATPase_AFG1-like"/>
</dbReference>
<keyword evidence="3" id="KW-0131">Cell cycle</keyword>
<sequence>MRCAMRWHTKHGYYIGVLARRVKPESAGSTCACPCKRRDDAYNGSFYHSVEVCFAPMSATMPPSVDARTPLEKYRQDLQRDDFQYDPDQEEAVKHLQRLYDELVNAPRQSSSAPSASDDGLKSKVAKLFGKKSAPSPFEAPPAIRGLYFWGGVGRGKTYLVDTFYETLPFADKIRTHFHRFMQRVHNELTHYKGEKNPLTLIAAKFAAEARVICLDEFFVKDITDAMILANLLEALFAQGVVLVTTSNIVPDDLYKDGLQRARFIPAIDLLKRHCEVVNVDSGIDYRLRALEQVKIFYHPWGEGADRALEESFHAIAGTAGEKDAEIDVNHRVLQPRRLHEDVVWFEFETLCDGPRSQNDYIELSREFHTVLVSNVPQMSGATEDLARRFINLVDEFYDRGVKLLLSAEVAIESLYTHGQLEFEFERTLSRLQEMQSKEYLALPHKP</sequence>
<comment type="subcellular location">
    <subcellularLocation>
        <location evidence="3">Cytoplasm</location>
    </subcellularLocation>
</comment>
<dbReference type="Gene3D" id="3.40.50.300">
    <property type="entry name" value="P-loop containing nucleotide triphosphate hydrolases"/>
    <property type="match status" value="1"/>
</dbReference>
<feature type="binding site" evidence="3">
    <location>
        <begin position="151"/>
        <end position="158"/>
    </location>
    <ligand>
        <name>ATP</name>
        <dbReference type="ChEBI" id="CHEBI:30616"/>
    </ligand>
</feature>
<dbReference type="SUPFAM" id="SSF52540">
    <property type="entry name" value="P-loop containing nucleoside triphosphate hydrolases"/>
    <property type="match status" value="1"/>
</dbReference>
<evidence type="ECO:0000256" key="3">
    <source>
        <dbReference type="HAMAP-Rule" id="MF_01919"/>
    </source>
</evidence>
<dbReference type="GO" id="GO:0051301">
    <property type="term" value="P:cell division"/>
    <property type="evidence" value="ECO:0007669"/>
    <property type="project" value="UniProtKB-UniRule"/>
</dbReference>
<keyword evidence="3 4" id="KW-0132">Cell division</keyword>
<organism evidence="4 5">
    <name type="scientific">Chromohalobacter canadensis</name>
    <dbReference type="NCBI Taxonomy" id="141389"/>
    <lineage>
        <taxon>Bacteria</taxon>
        <taxon>Pseudomonadati</taxon>
        <taxon>Pseudomonadota</taxon>
        <taxon>Gammaproteobacteria</taxon>
        <taxon>Oceanospirillales</taxon>
        <taxon>Halomonadaceae</taxon>
        <taxon>Chromohalobacter</taxon>
    </lineage>
</organism>
<dbReference type="AlphaFoldDB" id="A0A285VMZ0"/>
<proteinExistence type="inferred from homology"/>
<dbReference type="Proteomes" id="UP000219023">
    <property type="component" value="Unassembled WGS sequence"/>
</dbReference>
<evidence type="ECO:0000256" key="2">
    <source>
        <dbReference type="ARBA" id="ARBA00022840"/>
    </source>
</evidence>
<dbReference type="GO" id="GO:0005524">
    <property type="term" value="F:ATP binding"/>
    <property type="evidence" value="ECO:0007669"/>
    <property type="project" value="UniProtKB-UniRule"/>
</dbReference>
<evidence type="ECO:0000256" key="1">
    <source>
        <dbReference type="ARBA" id="ARBA00022741"/>
    </source>
</evidence>
<dbReference type="NCBIfam" id="NF040713">
    <property type="entry name" value="ZapE"/>
    <property type="match status" value="1"/>
</dbReference>